<keyword evidence="6" id="KW-0479">Metal-binding</keyword>
<dbReference type="SMART" id="SM00852">
    <property type="entry name" value="MoCF_biosynth"/>
    <property type="match status" value="1"/>
</dbReference>
<evidence type="ECO:0000256" key="2">
    <source>
        <dbReference type="ARBA" id="ARBA00005046"/>
    </source>
</evidence>
<dbReference type="InterPro" id="IPR005110">
    <property type="entry name" value="MoeA_linker/N"/>
</dbReference>
<proteinExistence type="inferred from homology"/>
<dbReference type="Gene3D" id="3.40.980.10">
    <property type="entry name" value="MoaB/Mog-like domain"/>
    <property type="match status" value="1"/>
</dbReference>
<dbReference type="KEGG" id="dfi:AXF13_11695"/>
<evidence type="ECO:0000313" key="8">
    <source>
        <dbReference type="EMBL" id="AMD90733.1"/>
    </source>
</evidence>
<sequence>MPRNFFVVLPVAEVARRLAAFAPLPSETASLTDPRGLEGRVLAADVIAGDDVPLTSRSGMDGYAVQAADVFGASEGNPVYLALTGRIAVDRPADFSLEPGRCAAIVTGGTLPDGADAVVMMEHSAELADGQNGEPLVEIRRPVAPGMHVLRRGDDAREGRPALRSGVLLRPQEIGLLAACGARGVSVRARPRVGILSTGDEVIPVSADPRPGQVRDVNSHALAAICREAGAEPRLLGIVPDDLEAIAVALREHLADVDVLLLSGGSSVGARDFTVAALERLPDAEIFCHGVALSPGKPLILARVGQKCVWGLPGQVASAQVVMFVLGTPFLRHLAGRSDAFDQNLWPARRAVLSRNMASKQGREDYLRVRLEAPADPEPTGGLPLAVPVPGLSGLLRTLLDAQGLVRIDADLEGLEQGSVVDVLLL</sequence>
<dbReference type="NCBIfam" id="NF045515">
    <property type="entry name" value="Glp_gephyrin"/>
    <property type="match status" value="1"/>
</dbReference>
<keyword evidence="4 6" id="KW-0501">Molybdenum cofactor biosynthesis</keyword>
<dbReference type="NCBIfam" id="TIGR00177">
    <property type="entry name" value="molyb_syn"/>
    <property type="match status" value="1"/>
</dbReference>
<comment type="cofactor">
    <cofactor evidence="6">
        <name>Mg(2+)</name>
        <dbReference type="ChEBI" id="CHEBI:18420"/>
    </cofactor>
</comment>
<evidence type="ECO:0000313" key="9">
    <source>
        <dbReference type="Proteomes" id="UP000069241"/>
    </source>
</evidence>
<evidence type="ECO:0000256" key="5">
    <source>
        <dbReference type="ARBA" id="ARBA00047317"/>
    </source>
</evidence>
<keyword evidence="6" id="KW-0808">Transferase</keyword>
<dbReference type="InterPro" id="IPR036135">
    <property type="entry name" value="MoeA_linker/N_sf"/>
</dbReference>
<dbReference type="InterPro" id="IPR036425">
    <property type="entry name" value="MoaB/Mog-like_dom_sf"/>
</dbReference>
<keyword evidence="6" id="KW-0500">Molybdenum</keyword>
<dbReference type="InterPro" id="IPR005111">
    <property type="entry name" value="MoeA_C_domain_IV"/>
</dbReference>
<evidence type="ECO:0000256" key="3">
    <source>
        <dbReference type="ARBA" id="ARBA00010763"/>
    </source>
</evidence>
<name>A0A0X8JLS8_9BACT</name>
<dbReference type="GO" id="GO:0006777">
    <property type="term" value="P:Mo-molybdopterin cofactor biosynthetic process"/>
    <property type="evidence" value="ECO:0007669"/>
    <property type="project" value="UniProtKB-UniRule"/>
</dbReference>
<comment type="similarity">
    <text evidence="3 6">Belongs to the MoeA family.</text>
</comment>
<evidence type="ECO:0000259" key="7">
    <source>
        <dbReference type="SMART" id="SM00852"/>
    </source>
</evidence>
<evidence type="ECO:0000256" key="1">
    <source>
        <dbReference type="ARBA" id="ARBA00002901"/>
    </source>
</evidence>
<comment type="function">
    <text evidence="1 6">Catalyzes the insertion of molybdate into adenylated molybdopterin with the concomitant release of AMP.</text>
</comment>
<comment type="catalytic activity">
    <reaction evidence="5">
        <text>adenylyl-molybdopterin + molybdate = Mo-molybdopterin + AMP + H(+)</text>
        <dbReference type="Rhea" id="RHEA:35047"/>
        <dbReference type="ChEBI" id="CHEBI:15378"/>
        <dbReference type="ChEBI" id="CHEBI:36264"/>
        <dbReference type="ChEBI" id="CHEBI:62727"/>
        <dbReference type="ChEBI" id="CHEBI:71302"/>
        <dbReference type="ChEBI" id="CHEBI:456215"/>
        <dbReference type="EC" id="2.10.1.1"/>
    </reaction>
</comment>
<dbReference type="SUPFAM" id="SSF53218">
    <property type="entry name" value="Molybdenum cofactor biosynthesis proteins"/>
    <property type="match status" value="1"/>
</dbReference>
<dbReference type="GO" id="GO:0046872">
    <property type="term" value="F:metal ion binding"/>
    <property type="evidence" value="ECO:0007669"/>
    <property type="project" value="UniProtKB-UniRule"/>
</dbReference>
<dbReference type="Gene3D" id="2.170.190.11">
    <property type="entry name" value="Molybdopterin biosynthesis moea protein, domain 3"/>
    <property type="match status" value="1"/>
</dbReference>
<dbReference type="STRING" id="44742.AXF13_11695"/>
<comment type="pathway">
    <text evidence="2 6">Cofactor biosynthesis; molybdopterin biosynthesis.</text>
</comment>
<dbReference type="InterPro" id="IPR038987">
    <property type="entry name" value="MoeA-like"/>
</dbReference>
<dbReference type="InterPro" id="IPR036688">
    <property type="entry name" value="MoeA_C_domain_IV_sf"/>
</dbReference>
<keyword evidence="6" id="KW-0460">Magnesium</keyword>
<dbReference type="PANTHER" id="PTHR10192:SF5">
    <property type="entry name" value="GEPHYRIN"/>
    <property type="match status" value="1"/>
</dbReference>
<dbReference type="RefSeq" id="WP_062253463.1">
    <property type="nucleotide sequence ID" value="NZ_CP014229.1"/>
</dbReference>
<dbReference type="SUPFAM" id="SSF63867">
    <property type="entry name" value="MoeA C-terminal domain-like"/>
    <property type="match status" value="1"/>
</dbReference>
<dbReference type="Pfam" id="PF00994">
    <property type="entry name" value="MoCF_biosynth"/>
    <property type="match status" value="1"/>
</dbReference>
<dbReference type="InterPro" id="IPR001453">
    <property type="entry name" value="MoaB/Mog_dom"/>
</dbReference>
<dbReference type="UniPathway" id="UPA00344"/>
<evidence type="ECO:0000256" key="6">
    <source>
        <dbReference type="RuleBase" id="RU365090"/>
    </source>
</evidence>
<keyword evidence="9" id="KW-1185">Reference proteome</keyword>
<reference evidence="9" key="1">
    <citation type="submission" date="2016-02" db="EMBL/GenBank/DDBJ databases">
        <authorList>
            <person name="Holder M.E."/>
            <person name="Ajami N.J."/>
            <person name="Petrosino J.F."/>
        </authorList>
    </citation>
    <scope>NUCLEOTIDE SEQUENCE [LARGE SCALE GENOMIC DNA]</scope>
    <source>
        <strain evidence="9">CCUG 45958</strain>
    </source>
</reference>
<dbReference type="EC" id="2.10.1.1" evidence="6"/>
<dbReference type="EMBL" id="CP014229">
    <property type="protein sequence ID" value="AMD90733.1"/>
    <property type="molecule type" value="Genomic_DNA"/>
</dbReference>
<dbReference type="Pfam" id="PF03454">
    <property type="entry name" value="MoeA_C"/>
    <property type="match status" value="1"/>
</dbReference>
<gene>
    <name evidence="8" type="ORF">AXF13_11695</name>
</gene>
<organism evidence="8 9">
    <name type="scientific">Desulfovibrio fairfieldensis</name>
    <dbReference type="NCBI Taxonomy" id="44742"/>
    <lineage>
        <taxon>Bacteria</taxon>
        <taxon>Pseudomonadati</taxon>
        <taxon>Thermodesulfobacteriota</taxon>
        <taxon>Desulfovibrionia</taxon>
        <taxon>Desulfovibrionales</taxon>
        <taxon>Desulfovibrionaceae</taxon>
        <taxon>Desulfovibrio</taxon>
    </lineage>
</organism>
<accession>A0A0X8JLS8</accession>
<dbReference type="SUPFAM" id="SSF63882">
    <property type="entry name" value="MoeA N-terminal region -like"/>
    <property type="match status" value="1"/>
</dbReference>
<dbReference type="AlphaFoldDB" id="A0A0X8JLS8"/>
<evidence type="ECO:0000256" key="4">
    <source>
        <dbReference type="ARBA" id="ARBA00023150"/>
    </source>
</evidence>
<dbReference type="Gene3D" id="3.90.105.10">
    <property type="entry name" value="Molybdopterin biosynthesis moea protein, domain 2"/>
    <property type="match status" value="1"/>
</dbReference>
<dbReference type="GO" id="GO:0061599">
    <property type="term" value="F:molybdopterin molybdotransferase activity"/>
    <property type="evidence" value="ECO:0007669"/>
    <property type="project" value="UniProtKB-UniRule"/>
</dbReference>
<dbReference type="PANTHER" id="PTHR10192">
    <property type="entry name" value="MOLYBDOPTERIN BIOSYNTHESIS PROTEIN"/>
    <property type="match status" value="1"/>
</dbReference>
<dbReference type="CDD" id="cd00887">
    <property type="entry name" value="MoeA"/>
    <property type="match status" value="1"/>
</dbReference>
<dbReference type="Gene3D" id="2.40.340.10">
    <property type="entry name" value="MoeA, C-terminal, domain IV"/>
    <property type="match status" value="1"/>
</dbReference>
<dbReference type="Proteomes" id="UP000069241">
    <property type="component" value="Chromosome"/>
</dbReference>
<feature type="domain" description="MoaB/Mog" evidence="7">
    <location>
        <begin position="194"/>
        <end position="333"/>
    </location>
</feature>
<protein>
    <recommendedName>
        <fullName evidence="6">Molybdopterin molybdenumtransferase</fullName>
        <ecNumber evidence="6">2.10.1.1</ecNumber>
    </recommendedName>
</protein>
<dbReference type="Pfam" id="PF03453">
    <property type="entry name" value="MoeA_N"/>
    <property type="match status" value="1"/>
</dbReference>
<dbReference type="GO" id="GO:0005737">
    <property type="term" value="C:cytoplasm"/>
    <property type="evidence" value="ECO:0007669"/>
    <property type="project" value="TreeGrafter"/>
</dbReference>